<dbReference type="InterPro" id="IPR015408">
    <property type="entry name" value="Znf_Mcm10/DnaG"/>
</dbReference>
<dbReference type="InterPro" id="IPR055065">
    <property type="entry name" value="OB_MCM10"/>
</dbReference>
<accession>A0AA39L5V1</accession>
<feature type="compositionally biased region" description="Basic and acidic residues" evidence="8">
    <location>
        <begin position="435"/>
        <end position="444"/>
    </location>
</feature>
<evidence type="ECO:0000256" key="6">
    <source>
        <dbReference type="ARBA" id="ARBA00022833"/>
    </source>
</evidence>
<evidence type="ECO:0000259" key="10">
    <source>
        <dbReference type="Pfam" id="PF22379"/>
    </source>
</evidence>
<evidence type="ECO:0000313" key="12">
    <source>
        <dbReference type="Proteomes" id="UP001175261"/>
    </source>
</evidence>
<feature type="region of interest" description="Disordered" evidence="8">
    <location>
        <begin position="100"/>
        <end position="126"/>
    </location>
</feature>
<keyword evidence="3" id="KW-0235">DNA replication</keyword>
<dbReference type="Gene3D" id="2.40.50.140">
    <property type="entry name" value="Nucleic acid-binding proteins"/>
    <property type="match status" value="1"/>
</dbReference>
<proteinExistence type="inferred from homology"/>
<evidence type="ECO:0000259" key="9">
    <source>
        <dbReference type="Pfam" id="PF09329"/>
    </source>
</evidence>
<keyword evidence="5" id="KW-0863">Zinc-finger</keyword>
<evidence type="ECO:0000256" key="5">
    <source>
        <dbReference type="ARBA" id="ARBA00022771"/>
    </source>
</evidence>
<gene>
    <name evidence="11" type="ORF">NLU13_7723</name>
</gene>
<dbReference type="Pfam" id="PF22379">
    <property type="entry name" value="OB_MCM10"/>
    <property type="match status" value="1"/>
</dbReference>
<dbReference type="GO" id="GO:0003697">
    <property type="term" value="F:single-stranded DNA binding"/>
    <property type="evidence" value="ECO:0007669"/>
    <property type="project" value="InterPro"/>
</dbReference>
<dbReference type="GO" id="GO:0008270">
    <property type="term" value="F:zinc ion binding"/>
    <property type="evidence" value="ECO:0007669"/>
    <property type="project" value="UniProtKB-KW"/>
</dbReference>
<keyword evidence="4" id="KW-0479">Metal-binding</keyword>
<evidence type="ECO:0000256" key="2">
    <source>
        <dbReference type="ARBA" id="ARBA00009679"/>
    </source>
</evidence>
<name>A0AA39L5V1_SARSR</name>
<evidence type="ECO:0000256" key="8">
    <source>
        <dbReference type="SAM" id="MobiDB-lite"/>
    </source>
</evidence>
<dbReference type="GO" id="GO:0043596">
    <property type="term" value="C:nuclear replication fork"/>
    <property type="evidence" value="ECO:0007669"/>
    <property type="project" value="TreeGrafter"/>
</dbReference>
<comment type="similarity">
    <text evidence="2">Belongs to the MCM10 family.</text>
</comment>
<comment type="caution">
    <text evidence="11">The sequence shown here is derived from an EMBL/GenBank/DDBJ whole genome shotgun (WGS) entry which is preliminary data.</text>
</comment>
<evidence type="ECO:0000256" key="1">
    <source>
        <dbReference type="ARBA" id="ARBA00004123"/>
    </source>
</evidence>
<evidence type="ECO:0000256" key="4">
    <source>
        <dbReference type="ARBA" id="ARBA00022723"/>
    </source>
</evidence>
<evidence type="ECO:0008006" key="13">
    <source>
        <dbReference type="Google" id="ProtNLM"/>
    </source>
</evidence>
<dbReference type="PANTHER" id="PTHR13454">
    <property type="entry name" value="PROTEIN MCM10 HOMOLOG"/>
    <property type="match status" value="1"/>
</dbReference>
<evidence type="ECO:0000256" key="3">
    <source>
        <dbReference type="ARBA" id="ARBA00022705"/>
    </source>
</evidence>
<protein>
    <recommendedName>
        <fullName evidence="13">Zinc finger Mcm10/DnaG-type domain-containing protein</fullName>
    </recommendedName>
</protein>
<feature type="region of interest" description="Disordered" evidence="8">
    <location>
        <begin position="430"/>
        <end position="569"/>
    </location>
</feature>
<evidence type="ECO:0000313" key="11">
    <source>
        <dbReference type="EMBL" id="KAK0385247.1"/>
    </source>
</evidence>
<feature type="region of interest" description="Disordered" evidence="8">
    <location>
        <begin position="1"/>
        <end position="27"/>
    </location>
</feature>
<organism evidence="11 12">
    <name type="scientific">Sarocladium strictum</name>
    <name type="common">Black bundle disease fungus</name>
    <name type="synonym">Acremonium strictum</name>
    <dbReference type="NCBI Taxonomy" id="5046"/>
    <lineage>
        <taxon>Eukaryota</taxon>
        <taxon>Fungi</taxon>
        <taxon>Dikarya</taxon>
        <taxon>Ascomycota</taxon>
        <taxon>Pezizomycotina</taxon>
        <taxon>Sordariomycetes</taxon>
        <taxon>Hypocreomycetidae</taxon>
        <taxon>Hypocreales</taxon>
        <taxon>Sarocladiaceae</taxon>
        <taxon>Sarocladium</taxon>
    </lineage>
</organism>
<comment type="subcellular location">
    <subcellularLocation>
        <location evidence="1">Nucleus</location>
    </subcellularLocation>
</comment>
<dbReference type="InterPro" id="IPR012340">
    <property type="entry name" value="NA-bd_OB-fold"/>
</dbReference>
<keyword evidence="6" id="KW-0862">Zinc</keyword>
<evidence type="ECO:0000256" key="7">
    <source>
        <dbReference type="ARBA" id="ARBA00023242"/>
    </source>
</evidence>
<keyword evidence="7" id="KW-0539">Nucleus</keyword>
<feature type="domain" description="Zinc finger Mcm10/DnaG-type" evidence="9">
    <location>
        <begin position="279"/>
        <end position="324"/>
    </location>
</feature>
<dbReference type="AlphaFoldDB" id="A0AA39L5V1"/>
<dbReference type="GO" id="GO:0003688">
    <property type="term" value="F:DNA replication origin binding"/>
    <property type="evidence" value="ECO:0007669"/>
    <property type="project" value="TreeGrafter"/>
</dbReference>
<dbReference type="GO" id="GO:0006270">
    <property type="term" value="P:DNA replication initiation"/>
    <property type="evidence" value="ECO:0007669"/>
    <property type="project" value="InterPro"/>
</dbReference>
<feature type="compositionally biased region" description="Basic and acidic residues" evidence="8">
    <location>
        <begin position="524"/>
        <end position="548"/>
    </location>
</feature>
<feature type="compositionally biased region" description="Low complexity" evidence="8">
    <location>
        <begin position="490"/>
        <end position="518"/>
    </location>
</feature>
<dbReference type="PANTHER" id="PTHR13454:SF11">
    <property type="entry name" value="PROTEIN MCM10 HOMOLOG"/>
    <property type="match status" value="1"/>
</dbReference>
<keyword evidence="12" id="KW-1185">Reference proteome</keyword>
<feature type="domain" description="MCM10 OB-fold" evidence="10">
    <location>
        <begin position="133"/>
        <end position="259"/>
    </location>
</feature>
<dbReference type="Proteomes" id="UP001175261">
    <property type="component" value="Unassembled WGS sequence"/>
</dbReference>
<reference evidence="11" key="1">
    <citation type="submission" date="2022-10" db="EMBL/GenBank/DDBJ databases">
        <title>Determination and structural analysis of whole genome sequence of Sarocladium strictum F4-1.</title>
        <authorList>
            <person name="Hu L."/>
            <person name="Jiang Y."/>
        </authorList>
    </citation>
    <scope>NUCLEOTIDE SEQUENCE</scope>
    <source>
        <strain evidence="11">F4-1</strain>
    </source>
</reference>
<dbReference type="InterPro" id="IPR040184">
    <property type="entry name" value="Mcm10"/>
</dbReference>
<dbReference type="EMBL" id="JAPDFR010000007">
    <property type="protein sequence ID" value="KAK0385247.1"/>
    <property type="molecule type" value="Genomic_DNA"/>
</dbReference>
<sequence length="597" mass="67029">MSGAGYLRKARAAVSSPSPAEPLSFNERLASVRTQEVERAQRKEYIQKSRSNAFGLGQREIDKYKSEAVDLPPELLSTPTYSREEILAKQPPTTALAALKRSNTAPNLRSPGKKARNSAANKKEEEGASFEAYSGFHLSRRILPHNILTRQLSGKSTYGLQDLLKHVKAPEWELPDVEDDVVVFGIVAKKSEPRLHNQAVQKKNNDGPRKYMVITLVDLKWELDMFLFNGGFERYWKLTEGTVIALLNPIIMPPRKGQEATGRFTLCLNSDADTVIEIGLARDLGFCQSVKKDGELCMAWTNKKRTQFCEFHTNEAVNKQRSSRVEMNNSSFGARKNNSREIYGYHQQKRQEKIDKRDGKYDHDTTTRYFISRSMSTADLIDGKDLTVVDKKERAEYVKRKLREKERENDIMARLGKTGGGAGKEYMKAAASRRTLTDDSKELESGGTRPSTQISIGYARDPTAPIPTIGARSREQAVQLGPMKRKRADSALSGLSTSSRLSRVTPSTSSTSKPTSALGWGGNLKDKLSRMKEGEKLRKEEESKRQQNERTTSPVRKKTRFVTENGIREAGRESLGNKLAGRQLVFDDDDDDELVIV</sequence>
<dbReference type="Pfam" id="PF09329">
    <property type="entry name" value="zf-primase"/>
    <property type="match status" value="1"/>
</dbReference>